<proteinExistence type="predicted"/>
<keyword evidence="2" id="KW-1185">Reference proteome</keyword>
<reference evidence="1 2" key="1">
    <citation type="journal article" date="2016" name="Mol. Biol. Evol.">
        <title>Comparative Genomics of Early-Diverging Mushroom-Forming Fungi Provides Insights into the Origins of Lignocellulose Decay Capabilities.</title>
        <authorList>
            <person name="Nagy L.G."/>
            <person name="Riley R."/>
            <person name="Tritt A."/>
            <person name="Adam C."/>
            <person name="Daum C."/>
            <person name="Floudas D."/>
            <person name="Sun H."/>
            <person name="Yadav J.S."/>
            <person name="Pangilinan J."/>
            <person name="Larsson K.H."/>
            <person name="Matsuura K."/>
            <person name="Barry K."/>
            <person name="Labutti K."/>
            <person name="Kuo R."/>
            <person name="Ohm R.A."/>
            <person name="Bhattacharya S.S."/>
            <person name="Shirouzu T."/>
            <person name="Yoshinaga Y."/>
            <person name="Martin F.M."/>
            <person name="Grigoriev I.V."/>
            <person name="Hibbett D.S."/>
        </authorList>
    </citation>
    <scope>NUCLEOTIDE SEQUENCE [LARGE SCALE GENOMIC DNA]</scope>
    <source>
        <strain evidence="1 2">CBS 109695</strain>
    </source>
</reference>
<sequence length="161" mass="16902">MLTRQLLVYPSAVTADPQLQISPPALYANVAVLTTAPNGIPPSVYAATSSHSQPPLPVQHQSLNCLRSPRVGLRRNPSHPPGVLIQDAHRSTGASSLAALTAHPVCVSHRAFPASAYAAAQEVPLQAPHPNHDYANHNSAFSLVYPGGPNRAASTVLRCSS</sequence>
<protein>
    <submittedName>
        <fullName evidence="1">Uncharacterized protein</fullName>
    </submittedName>
</protein>
<dbReference type="Proteomes" id="UP000076532">
    <property type="component" value="Unassembled WGS sequence"/>
</dbReference>
<dbReference type="EMBL" id="KV417719">
    <property type="protein sequence ID" value="KZP08536.1"/>
    <property type="molecule type" value="Genomic_DNA"/>
</dbReference>
<gene>
    <name evidence="1" type="ORF">FIBSPDRAFT_874471</name>
</gene>
<evidence type="ECO:0000313" key="2">
    <source>
        <dbReference type="Proteomes" id="UP000076532"/>
    </source>
</evidence>
<dbReference type="AlphaFoldDB" id="A0A165XGZ3"/>
<evidence type="ECO:0000313" key="1">
    <source>
        <dbReference type="EMBL" id="KZP08536.1"/>
    </source>
</evidence>
<organism evidence="1 2">
    <name type="scientific">Athelia psychrophila</name>
    <dbReference type="NCBI Taxonomy" id="1759441"/>
    <lineage>
        <taxon>Eukaryota</taxon>
        <taxon>Fungi</taxon>
        <taxon>Dikarya</taxon>
        <taxon>Basidiomycota</taxon>
        <taxon>Agaricomycotina</taxon>
        <taxon>Agaricomycetes</taxon>
        <taxon>Agaricomycetidae</taxon>
        <taxon>Atheliales</taxon>
        <taxon>Atheliaceae</taxon>
        <taxon>Athelia</taxon>
    </lineage>
</organism>
<name>A0A165XGZ3_9AGAM</name>
<accession>A0A165XGZ3</accession>